<organism evidence="2 3">
    <name type="scientific">Necator americanus</name>
    <name type="common">Human hookworm</name>
    <dbReference type="NCBI Taxonomy" id="51031"/>
    <lineage>
        <taxon>Eukaryota</taxon>
        <taxon>Metazoa</taxon>
        <taxon>Ecdysozoa</taxon>
        <taxon>Nematoda</taxon>
        <taxon>Chromadorea</taxon>
        <taxon>Rhabditida</taxon>
        <taxon>Rhabditina</taxon>
        <taxon>Rhabditomorpha</taxon>
        <taxon>Strongyloidea</taxon>
        <taxon>Ancylostomatidae</taxon>
        <taxon>Bunostominae</taxon>
        <taxon>Necator</taxon>
    </lineage>
</organism>
<name>A0ABR1EJ45_NECAM</name>
<protein>
    <submittedName>
        <fullName evidence="2">Uncharacterized protein</fullName>
    </submittedName>
</protein>
<dbReference type="EMBL" id="JAVFWL010000006">
    <property type="protein sequence ID" value="KAK6761941.1"/>
    <property type="molecule type" value="Genomic_DNA"/>
</dbReference>
<reference evidence="2 3" key="1">
    <citation type="submission" date="2023-08" db="EMBL/GenBank/DDBJ databases">
        <title>A Necator americanus chromosomal reference genome.</title>
        <authorList>
            <person name="Ilik V."/>
            <person name="Petrzelkova K.J."/>
            <person name="Pardy F."/>
            <person name="Fuh T."/>
            <person name="Niatou-Singa F.S."/>
            <person name="Gouil Q."/>
            <person name="Baker L."/>
            <person name="Ritchie M.E."/>
            <person name="Jex A.R."/>
            <person name="Gazzola D."/>
            <person name="Li H."/>
            <person name="Toshio Fujiwara R."/>
            <person name="Zhan B."/>
            <person name="Aroian R.V."/>
            <person name="Pafco B."/>
            <person name="Schwarz E.M."/>
        </authorList>
    </citation>
    <scope>NUCLEOTIDE SEQUENCE [LARGE SCALE GENOMIC DNA]</scope>
    <source>
        <strain evidence="2 3">Aroian</strain>
        <tissue evidence="2">Whole animal</tissue>
    </source>
</reference>
<dbReference type="Proteomes" id="UP001303046">
    <property type="component" value="Unassembled WGS sequence"/>
</dbReference>
<evidence type="ECO:0000313" key="3">
    <source>
        <dbReference type="Proteomes" id="UP001303046"/>
    </source>
</evidence>
<keyword evidence="3" id="KW-1185">Reference proteome</keyword>
<comment type="caution">
    <text evidence="2">The sequence shown here is derived from an EMBL/GenBank/DDBJ whole genome shotgun (WGS) entry which is preliminary data.</text>
</comment>
<accession>A0ABR1EJ45</accession>
<proteinExistence type="predicted"/>
<feature type="region of interest" description="Disordered" evidence="1">
    <location>
        <begin position="78"/>
        <end position="97"/>
    </location>
</feature>
<evidence type="ECO:0000256" key="1">
    <source>
        <dbReference type="SAM" id="MobiDB-lite"/>
    </source>
</evidence>
<sequence length="97" mass="11115">MVIVGIDANAKIGLEQQSDVHRDIIQRERTLDNGDRLVDLCEQTSLIVTSTFNRNYRRYQLTRQGLTLLTPEEQRKLSSGVKRALKDEDSNFSSTTF</sequence>
<evidence type="ECO:0000313" key="2">
    <source>
        <dbReference type="EMBL" id="KAK6761941.1"/>
    </source>
</evidence>
<gene>
    <name evidence="2" type="primary">Necator_chrX.g23038</name>
    <name evidence="2" type="ORF">RB195_022875</name>
</gene>